<dbReference type="InterPro" id="IPR029065">
    <property type="entry name" value="Enolase_C-like"/>
</dbReference>
<evidence type="ECO:0000259" key="2">
    <source>
        <dbReference type="Pfam" id="PF13378"/>
    </source>
</evidence>
<dbReference type="Pfam" id="PF13378">
    <property type="entry name" value="MR_MLE_C"/>
    <property type="match status" value="1"/>
</dbReference>
<keyword evidence="4" id="KW-1185">Reference proteome</keyword>
<dbReference type="EMBL" id="CP036432">
    <property type="protein sequence ID" value="QDV85889.1"/>
    <property type="molecule type" value="Genomic_DNA"/>
</dbReference>
<dbReference type="RefSeq" id="WP_419580314.1">
    <property type="nucleotide sequence ID" value="NZ_CP036432.1"/>
</dbReference>
<gene>
    <name evidence="3" type="ORF">TBK1r_49060</name>
</gene>
<feature type="chain" id="PRO_5046090838" description="Enolase C-terminal domain-containing protein" evidence="1">
    <location>
        <begin position="32"/>
        <end position="449"/>
    </location>
</feature>
<dbReference type="PANTHER" id="PTHR48080">
    <property type="entry name" value="D-GALACTONATE DEHYDRATASE-RELATED"/>
    <property type="match status" value="1"/>
</dbReference>
<protein>
    <recommendedName>
        <fullName evidence="2">Enolase C-terminal domain-containing protein</fullName>
    </recommendedName>
</protein>
<dbReference type="Gene3D" id="3.20.20.120">
    <property type="entry name" value="Enolase-like C-terminal domain"/>
    <property type="match status" value="1"/>
</dbReference>
<name>A0ABX5XV32_9BACT</name>
<dbReference type="PANTHER" id="PTHR48080:SF2">
    <property type="entry name" value="D-GALACTONATE DEHYDRATASE"/>
    <property type="match status" value="1"/>
</dbReference>
<reference evidence="3 4" key="1">
    <citation type="submission" date="2019-02" db="EMBL/GenBank/DDBJ databases">
        <title>Deep-cultivation of Planctomycetes and their phenomic and genomic characterization uncovers novel biology.</title>
        <authorList>
            <person name="Wiegand S."/>
            <person name="Jogler M."/>
            <person name="Boedeker C."/>
            <person name="Pinto D."/>
            <person name="Vollmers J."/>
            <person name="Rivas-Marin E."/>
            <person name="Kohn T."/>
            <person name="Peeters S.H."/>
            <person name="Heuer A."/>
            <person name="Rast P."/>
            <person name="Oberbeckmann S."/>
            <person name="Bunk B."/>
            <person name="Jeske O."/>
            <person name="Meyerdierks A."/>
            <person name="Storesund J.E."/>
            <person name="Kallscheuer N."/>
            <person name="Luecker S."/>
            <person name="Lage O.M."/>
            <person name="Pohl T."/>
            <person name="Merkel B.J."/>
            <person name="Hornburger P."/>
            <person name="Mueller R.-W."/>
            <person name="Bruemmer F."/>
            <person name="Labrenz M."/>
            <person name="Spormann A.M."/>
            <person name="Op den Camp H."/>
            <person name="Overmann J."/>
            <person name="Amann R."/>
            <person name="Jetten M.S.M."/>
            <person name="Mascher T."/>
            <person name="Medema M.H."/>
            <person name="Devos D.P."/>
            <person name="Kaster A.-K."/>
            <person name="Ovreas L."/>
            <person name="Rohde M."/>
            <person name="Galperin M.Y."/>
            <person name="Jogler C."/>
        </authorList>
    </citation>
    <scope>NUCLEOTIDE SEQUENCE [LARGE SCALE GENOMIC DNA]</scope>
    <source>
        <strain evidence="3 4">TBK1r</strain>
    </source>
</reference>
<dbReference type="SUPFAM" id="SSF51604">
    <property type="entry name" value="Enolase C-terminal domain-like"/>
    <property type="match status" value="1"/>
</dbReference>
<feature type="signal peptide" evidence="1">
    <location>
        <begin position="1"/>
        <end position="31"/>
    </location>
</feature>
<dbReference type="InterPro" id="IPR036849">
    <property type="entry name" value="Enolase-like_C_sf"/>
</dbReference>
<evidence type="ECO:0000313" key="4">
    <source>
        <dbReference type="Proteomes" id="UP000318081"/>
    </source>
</evidence>
<accession>A0ABX5XV32</accession>
<evidence type="ECO:0000256" key="1">
    <source>
        <dbReference type="SAM" id="SignalP"/>
    </source>
</evidence>
<proteinExistence type="predicted"/>
<dbReference type="Proteomes" id="UP000318081">
    <property type="component" value="Chromosome"/>
</dbReference>
<keyword evidence="1" id="KW-0732">Signal</keyword>
<evidence type="ECO:0000313" key="3">
    <source>
        <dbReference type="EMBL" id="QDV85889.1"/>
    </source>
</evidence>
<sequence length="449" mass="48852">MKSFFTTPFVKFACLVLFPCATILNIQEAQADSSPDEIVAMDLLTVKEPGSQAESRLRVIRLTTRSGTKGYGDYLDFGLPAEDEKETLARLANRYVEQNQKIDIFLTDPSVRAVGGGHTILGQTAEQSLHVHPVTAKAPNALFLREGFGPMWQGPGKSGLVIALQAALLDLAEEKGPCRVRLCPSISIDRKVDGERRLSTPDEMQQTVASLKQAGFTAVRLELAGALEDEMSARGECAPYRYPQEVLGRIGSLVLASKKAAGAEMDLIVAANMNLSTDGMTYLALHCERNEVALLENPMALRHLPEQCEARKEFSQPLGFGGDYHAIEDFIQGIKNQAGTVLVPDAGRIGGVVMLARTADLAREAKLKVAPVVQGGPLSLLAVARSLSGRDEVLWVTSPNQEQWLKDDGVLKIPLRMTQGSLVAESCEIDETKFQIRRVAQVETKTRGK</sequence>
<feature type="domain" description="Enolase C-terminal" evidence="2">
    <location>
        <begin position="205"/>
        <end position="422"/>
    </location>
</feature>
<dbReference type="InterPro" id="IPR034593">
    <property type="entry name" value="DgoD-like"/>
</dbReference>
<organism evidence="3 4">
    <name type="scientific">Stieleria magnilauensis</name>
    <dbReference type="NCBI Taxonomy" id="2527963"/>
    <lineage>
        <taxon>Bacteria</taxon>
        <taxon>Pseudomonadati</taxon>
        <taxon>Planctomycetota</taxon>
        <taxon>Planctomycetia</taxon>
        <taxon>Pirellulales</taxon>
        <taxon>Pirellulaceae</taxon>
        <taxon>Stieleria</taxon>
    </lineage>
</organism>